<dbReference type="GO" id="GO:0005737">
    <property type="term" value="C:cytoplasm"/>
    <property type="evidence" value="ECO:0000318"/>
    <property type="project" value="GO_Central"/>
</dbReference>
<dbReference type="CDD" id="cd00862">
    <property type="entry name" value="ProRS_anticodon_zinc"/>
    <property type="match status" value="1"/>
</dbReference>
<dbReference type="InterPro" id="IPR016061">
    <property type="entry name" value="Pro-tRNA_ligase_II_C"/>
</dbReference>
<dbReference type="GO" id="GO:0005739">
    <property type="term" value="C:mitochondrion"/>
    <property type="evidence" value="ECO:0000318"/>
    <property type="project" value="GO_Central"/>
</dbReference>
<evidence type="ECO:0000256" key="1">
    <source>
        <dbReference type="ARBA" id="ARBA00012831"/>
    </source>
</evidence>
<dbReference type="InterPro" id="IPR033721">
    <property type="entry name" value="ProRS_core_arch_euk"/>
</dbReference>
<evidence type="ECO:0000256" key="6">
    <source>
        <dbReference type="ARBA" id="ARBA00029731"/>
    </source>
</evidence>
<dbReference type="STRING" id="29655.A0A0K9Q477"/>
<dbReference type="Proteomes" id="UP000036987">
    <property type="component" value="Unassembled WGS sequence"/>
</dbReference>
<dbReference type="InterPro" id="IPR006195">
    <property type="entry name" value="aa-tRNA-synth_II"/>
</dbReference>
<keyword evidence="10" id="KW-1185">Reference proteome</keyword>
<organism evidence="9 10">
    <name type="scientific">Zostera marina</name>
    <name type="common">Eelgrass</name>
    <dbReference type="NCBI Taxonomy" id="29655"/>
    <lineage>
        <taxon>Eukaryota</taxon>
        <taxon>Viridiplantae</taxon>
        <taxon>Streptophyta</taxon>
        <taxon>Embryophyta</taxon>
        <taxon>Tracheophyta</taxon>
        <taxon>Spermatophyta</taxon>
        <taxon>Magnoliopsida</taxon>
        <taxon>Liliopsida</taxon>
        <taxon>Zosteraceae</taxon>
        <taxon>Zostera</taxon>
    </lineage>
</organism>
<dbReference type="Gene3D" id="3.30.110.30">
    <property type="entry name" value="C-terminal domain of ProRS"/>
    <property type="match status" value="1"/>
</dbReference>
<dbReference type="GO" id="GO:0005524">
    <property type="term" value="F:ATP binding"/>
    <property type="evidence" value="ECO:0007669"/>
    <property type="project" value="UniProtKB-KW"/>
</dbReference>
<dbReference type="SUPFAM" id="SSF52954">
    <property type="entry name" value="Class II aaRS ABD-related"/>
    <property type="match status" value="1"/>
</dbReference>
<evidence type="ECO:0000256" key="7">
    <source>
        <dbReference type="ARBA" id="ARBA00047671"/>
    </source>
</evidence>
<dbReference type="InterPro" id="IPR017449">
    <property type="entry name" value="Pro-tRNA_synth_II"/>
</dbReference>
<dbReference type="Pfam" id="PF00587">
    <property type="entry name" value="tRNA-synt_2b"/>
    <property type="match status" value="1"/>
</dbReference>
<dbReference type="GO" id="GO:0006433">
    <property type="term" value="P:prolyl-tRNA aminoacylation"/>
    <property type="evidence" value="ECO:0000318"/>
    <property type="project" value="GO_Central"/>
</dbReference>
<sequence length="548" mass="61948">MAVLQLLPPSLCYNLYSSSSSTSTVFFPFHIRRPLRVSTVTTIRALSTNQPITAKEEYPSASSSPRLEGKVTPRSVDFSAWYLDVIASAELADYGPVRGTMVIRPYGYAIWEYVQEYLNVKFKETGHSNMYFPQFIPYSFIEKEASHVEGFSPELAVVTIGGGKELEEKLVVRPTSETIVNHMFTQWIHSHRDLPLLVNQWANVTRWEMRTKPFVRTLEFLWQEGHTAHATAEEAEEEALKMIGVYIKFSYEQAAIPVIAGRKSREETFAGADRTYTIEAMMGDKKALQAGTSHNLGQNFSRAFGTQFADENGERKHVWQTSWAVSTRYVGGIIMTHGDDAGLMLPPNMAPIQIVIVPIWKTDDEKTGVVDAASSIEKMLKEVGFRIKLDDSQQKTPGWKFNFWEMKGVPLRIEVGPRDVKNKTVVVSRRDVPGKKGKEFGISMESAFLESYVRQRLKDIQASLLEKAIKFRDSNIVDVNSYDDLKMAISEGKWARGPWSASDNEERKVKEETGATIRCFPFEQPRGQKTCLMTGNPANEVAIFARSY</sequence>
<dbReference type="Pfam" id="PF03129">
    <property type="entry name" value="HGTP_anticodon"/>
    <property type="match status" value="1"/>
</dbReference>
<dbReference type="PROSITE" id="PS50862">
    <property type="entry name" value="AA_TRNA_LIGASE_II"/>
    <property type="match status" value="1"/>
</dbReference>
<dbReference type="SUPFAM" id="SSF55681">
    <property type="entry name" value="Class II aaRS and biotin synthetases"/>
    <property type="match status" value="1"/>
</dbReference>
<evidence type="ECO:0000256" key="3">
    <source>
        <dbReference type="ARBA" id="ARBA00022741"/>
    </source>
</evidence>
<keyword evidence="3" id="KW-0547">Nucleotide-binding</keyword>
<dbReference type="AlphaFoldDB" id="A0A0K9Q477"/>
<dbReference type="SMART" id="SM00946">
    <property type="entry name" value="ProRS-C_1"/>
    <property type="match status" value="1"/>
</dbReference>
<dbReference type="GO" id="GO:0004827">
    <property type="term" value="F:proline-tRNA ligase activity"/>
    <property type="evidence" value="ECO:0000318"/>
    <property type="project" value="GO_Central"/>
</dbReference>
<keyword evidence="2 9" id="KW-0436">Ligase</keyword>
<protein>
    <recommendedName>
        <fullName evidence="1">proline--tRNA ligase</fullName>
        <ecNumber evidence="1">6.1.1.15</ecNumber>
    </recommendedName>
    <alternativeName>
        <fullName evidence="6">Prolyl-tRNA synthetase</fullName>
    </alternativeName>
</protein>
<evidence type="ECO:0000256" key="5">
    <source>
        <dbReference type="ARBA" id="ARBA00023146"/>
    </source>
</evidence>
<gene>
    <name evidence="9" type="ORF">ZOSMA_107G00860</name>
</gene>
<dbReference type="HAMAP" id="MF_01571">
    <property type="entry name" value="Pro_tRNA_synth_type3"/>
    <property type="match status" value="1"/>
</dbReference>
<dbReference type="Pfam" id="PF09180">
    <property type="entry name" value="ProRS-C_1"/>
    <property type="match status" value="1"/>
</dbReference>
<keyword evidence="4" id="KW-0067">ATP-binding</keyword>
<comment type="catalytic activity">
    <reaction evidence="7">
        <text>tRNA(Pro) + L-proline + ATP = L-prolyl-tRNA(Pro) + AMP + diphosphate</text>
        <dbReference type="Rhea" id="RHEA:14305"/>
        <dbReference type="Rhea" id="RHEA-COMP:9700"/>
        <dbReference type="Rhea" id="RHEA-COMP:9702"/>
        <dbReference type="ChEBI" id="CHEBI:30616"/>
        <dbReference type="ChEBI" id="CHEBI:33019"/>
        <dbReference type="ChEBI" id="CHEBI:60039"/>
        <dbReference type="ChEBI" id="CHEBI:78442"/>
        <dbReference type="ChEBI" id="CHEBI:78532"/>
        <dbReference type="ChEBI" id="CHEBI:456215"/>
        <dbReference type="EC" id="6.1.1.15"/>
    </reaction>
</comment>
<dbReference type="NCBIfam" id="TIGR00408">
    <property type="entry name" value="proS_fam_I"/>
    <property type="match status" value="1"/>
</dbReference>
<dbReference type="InterPro" id="IPR004154">
    <property type="entry name" value="Anticodon-bd"/>
</dbReference>
<name>A0A0K9Q477_ZOSMR</name>
<feature type="domain" description="Aminoacyl-transfer RNA synthetases class-II family profile" evidence="8">
    <location>
        <begin position="98"/>
        <end position="346"/>
    </location>
</feature>
<dbReference type="CDD" id="cd00778">
    <property type="entry name" value="ProRS_core_arch_euk"/>
    <property type="match status" value="1"/>
</dbReference>
<dbReference type="InterPro" id="IPR004499">
    <property type="entry name" value="Pro-tRNA-ligase_IIa_arc-type"/>
</dbReference>
<evidence type="ECO:0000313" key="9">
    <source>
        <dbReference type="EMBL" id="KMZ76088.1"/>
    </source>
</evidence>
<dbReference type="InterPro" id="IPR002316">
    <property type="entry name" value="Pro-tRNA-ligase_IIa"/>
</dbReference>
<dbReference type="PANTHER" id="PTHR43382">
    <property type="entry name" value="PROLYL-TRNA SYNTHETASE"/>
    <property type="match status" value="1"/>
</dbReference>
<evidence type="ECO:0000313" key="10">
    <source>
        <dbReference type="Proteomes" id="UP000036987"/>
    </source>
</evidence>
<dbReference type="FunFam" id="3.30.930.10:FF:000023">
    <property type="entry name" value="Proline--tRNA ligase"/>
    <property type="match status" value="1"/>
</dbReference>
<dbReference type="OMA" id="HRWEMRT"/>
<evidence type="ECO:0000256" key="4">
    <source>
        <dbReference type="ARBA" id="ARBA00022840"/>
    </source>
</evidence>
<dbReference type="Gene3D" id="3.40.50.800">
    <property type="entry name" value="Anticodon-binding domain"/>
    <property type="match status" value="1"/>
</dbReference>
<reference evidence="10" key="1">
    <citation type="journal article" date="2016" name="Nature">
        <title>The genome of the seagrass Zostera marina reveals angiosperm adaptation to the sea.</title>
        <authorList>
            <person name="Olsen J.L."/>
            <person name="Rouze P."/>
            <person name="Verhelst B."/>
            <person name="Lin Y.-C."/>
            <person name="Bayer T."/>
            <person name="Collen J."/>
            <person name="Dattolo E."/>
            <person name="De Paoli E."/>
            <person name="Dittami S."/>
            <person name="Maumus F."/>
            <person name="Michel G."/>
            <person name="Kersting A."/>
            <person name="Lauritano C."/>
            <person name="Lohaus R."/>
            <person name="Toepel M."/>
            <person name="Tonon T."/>
            <person name="Vanneste K."/>
            <person name="Amirebrahimi M."/>
            <person name="Brakel J."/>
            <person name="Bostroem C."/>
            <person name="Chovatia M."/>
            <person name="Grimwood J."/>
            <person name="Jenkins J.W."/>
            <person name="Jueterbock A."/>
            <person name="Mraz A."/>
            <person name="Stam W.T."/>
            <person name="Tice H."/>
            <person name="Bornberg-Bauer E."/>
            <person name="Green P.J."/>
            <person name="Pearson G.A."/>
            <person name="Procaccini G."/>
            <person name="Duarte C.M."/>
            <person name="Schmutz J."/>
            <person name="Reusch T.B.H."/>
            <person name="Van de Peer Y."/>
        </authorList>
    </citation>
    <scope>NUCLEOTIDE SEQUENCE [LARGE SCALE GENOMIC DNA]</scope>
    <source>
        <strain evidence="10">cv. Finnish</strain>
    </source>
</reference>
<dbReference type="InterPro" id="IPR036621">
    <property type="entry name" value="Anticodon-bd_dom_sf"/>
</dbReference>
<dbReference type="InterPro" id="IPR045864">
    <property type="entry name" value="aa-tRNA-synth_II/BPL/LPL"/>
</dbReference>
<evidence type="ECO:0000256" key="2">
    <source>
        <dbReference type="ARBA" id="ARBA00022598"/>
    </source>
</evidence>
<dbReference type="PRINTS" id="PR01046">
    <property type="entry name" value="TRNASYNTHPRO"/>
</dbReference>
<dbReference type="FunFam" id="3.40.50.800:FF:000016">
    <property type="entry name" value="Proline--tRNA ligase, chloroplastic/mitochondrial"/>
    <property type="match status" value="1"/>
</dbReference>
<dbReference type="EMBL" id="LFYR01000090">
    <property type="protein sequence ID" value="KMZ76088.1"/>
    <property type="molecule type" value="Genomic_DNA"/>
</dbReference>
<comment type="caution">
    <text evidence="9">The sequence shown here is derived from an EMBL/GenBank/DDBJ whole genome shotgun (WGS) entry which is preliminary data.</text>
</comment>
<dbReference type="SUPFAM" id="SSF64586">
    <property type="entry name" value="C-terminal domain of ProRS"/>
    <property type="match status" value="1"/>
</dbReference>
<accession>A0A0K9Q477</accession>
<dbReference type="FunFam" id="3.30.110.30:FF:000004">
    <property type="entry name" value="Proline--tRNA ligase, chloroplastic/mitochondrial"/>
    <property type="match status" value="1"/>
</dbReference>
<dbReference type="GO" id="GO:0017101">
    <property type="term" value="C:aminoacyl-tRNA synthetase multienzyme complex"/>
    <property type="evidence" value="ECO:0000318"/>
    <property type="project" value="GO_Central"/>
</dbReference>
<keyword evidence="5" id="KW-0030">Aminoacyl-tRNA synthetase</keyword>
<dbReference type="Gene3D" id="3.30.930.10">
    <property type="entry name" value="Bira Bifunctional Protein, Domain 2"/>
    <property type="match status" value="1"/>
</dbReference>
<dbReference type="EC" id="6.1.1.15" evidence="1"/>
<evidence type="ECO:0000259" key="8">
    <source>
        <dbReference type="PROSITE" id="PS50862"/>
    </source>
</evidence>
<dbReference type="OrthoDB" id="1350766at2759"/>
<dbReference type="InterPro" id="IPR002314">
    <property type="entry name" value="aa-tRNA-synt_IIb"/>
</dbReference>
<proteinExistence type="inferred from homology"/>
<dbReference type="PANTHER" id="PTHR43382:SF3">
    <property type="entry name" value="PROLINE--TRNA LIGASE, CHLOROPLASTIC_MITOCHONDRIAL"/>
    <property type="match status" value="1"/>
</dbReference>